<dbReference type="InterPro" id="IPR046865">
    <property type="entry name" value="FapA_b_solenoid"/>
</dbReference>
<proteinExistence type="predicted"/>
<dbReference type="OrthoDB" id="9816426at2"/>
<accession>A0A3A9KE61</accession>
<dbReference type="Pfam" id="PF20250">
    <property type="entry name" value="FapA_N"/>
    <property type="match status" value="1"/>
</dbReference>
<keyword evidence="3" id="KW-1185">Reference proteome</keyword>
<name>A0A3A9KE61_9BACI</name>
<evidence type="ECO:0000259" key="1">
    <source>
        <dbReference type="Pfam" id="PF20250"/>
    </source>
</evidence>
<dbReference type="AlphaFoldDB" id="A0A3A9KE61"/>
<comment type="caution">
    <text evidence="2">The sequence shown here is derived from an EMBL/GenBank/DDBJ whole genome shotgun (WGS) entry which is preliminary data.</text>
</comment>
<dbReference type="InterPro" id="IPR046866">
    <property type="entry name" value="FapA_N"/>
</dbReference>
<dbReference type="Pfam" id="PF03961">
    <property type="entry name" value="FapA"/>
    <property type="match status" value="1"/>
</dbReference>
<dbReference type="Proteomes" id="UP000281498">
    <property type="component" value="Unassembled WGS sequence"/>
</dbReference>
<dbReference type="InterPro" id="IPR005646">
    <property type="entry name" value="FapA"/>
</dbReference>
<reference evidence="2 3" key="1">
    <citation type="submission" date="2017-10" db="EMBL/GenBank/DDBJ databases">
        <title>Bacillus sp. nov., a halophilic bacterium isolated from a Keqin Lake.</title>
        <authorList>
            <person name="Wang H."/>
        </authorList>
    </citation>
    <scope>NUCLEOTIDE SEQUENCE [LARGE SCALE GENOMIC DNA]</scope>
    <source>
        <strain evidence="2 3">KCTC 13187</strain>
    </source>
</reference>
<protein>
    <recommendedName>
        <fullName evidence="1">Flagellar Assembly Protein A N-terminal region domain-containing protein</fullName>
    </recommendedName>
</protein>
<gene>
    <name evidence="2" type="ORF">CR203_02990</name>
</gene>
<sequence length="459" mass="50560">MDSLNEVLLIEVDNDALEVTLKQNLSLPEELKLEDLTLFLEEHGIVYGISKETLEKIVSKEISLPVTVAQGEKPKHGIDACLWTVLEGFKGDSTEVTPGDEDKNLKQVINIPSVTAGTIVGKKINPTPEEKGVSVYGEEIKARPGKDLKLRTGKNTRISDDGMEIISMIDGQVSVEPKVVHVYPIFEVNGNLDLNFGNIDFVGNVNIRGNVPSGFEIKAKGDIRVHGSVESAELVSGGSIYIHQGVVAQGKGLIDAQGEIKTSFLNQANIRAKGDIHVSKSILHSKVETQGRLFCNQGKGNIVGGSISAGVEIVVNELGNHMSTPTELYIGLSESIVTAEKKYKIQLKEARDDVQKLGVLLKRIVTKEAEGSLNAQEKIMKLRIRNSLFESNKLMQEASEQLGELEELFASQDDVKVKIQRTIYPNTVLNFGKYKRKIISKHDHVLFRIEKSEIKFETL</sequence>
<dbReference type="PANTHER" id="PTHR38032">
    <property type="entry name" value="POLYMERASE-RELATED"/>
    <property type="match status" value="1"/>
</dbReference>
<feature type="domain" description="Flagellar Assembly Protein A N-terminal region" evidence="1">
    <location>
        <begin position="10"/>
        <end position="176"/>
    </location>
</feature>
<dbReference type="EMBL" id="PDOE01000001">
    <property type="protein sequence ID" value="RKL69020.1"/>
    <property type="molecule type" value="Genomic_DNA"/>
</dbReference>
<dbReference type="PANTHER" id="PTHR38032:SF1">
    <property type="entry name" value="RNA-BINDING PROTEIN KHPB N-TERMINAL DOMAIN-CONTAINING PROTEIN"/>
    <property type="match status" value="1"/>
</dbReference>
<evidence type="ECO:0000313" key="3">
    <source>
        <dbReference type="Proteomes" id="UP000281498"/>
    </source>
</evidence>
<organism evidence="2 3">
    <name type="scientific">Salipaludibacillus neizhouensis</name>
    <dbReference type="NCBI Taxonomy" id="885475"/>
    <lineage>
        <taxon>Bacteria</taxon>
        <taxon>Bacillati</taxon>
        <taxon>Bacillota</taxon>
        <taxon>Bacilli</taxon>
        <taxon>Bacillales</taxon>
        <taxon>Bacillaceae</taxon>
    </lineage>
</organism>
<evidence type="ECO:0000313" key="2">
    <source>
        <dbReference type="EMBL" id="RKL69020.1"/>
    </source>
</evidence>
<dbReference type="RefSeq" id="WP_110936341.1">
    <property type="nucleotide sequence ID" value="NZ_KZ614146.1"/>
</dbReference>